<dbReference type="CDD" id="cd05379">
    <property type="entry name" value="CAP_bacterial"/>
    <property type="match status" value="1"/>
</dbReference>
<dbReference type="InterPro" id="IPR035940">
    <property type="entry name" value="CAP_sf"/>
</dbReference>
<name>A0A4R7RRB3_9BACT</name>
<protein>
    <submittedName>
        <fullName evidence="5">Uncharacterized protein YkwD</fullName>
    </submittedName>
</protein>
<dbReference type="PANTHER" id="PTHR31157:SF1">
    <property type="entry name" value="SCP DOMAIN-CONTAINING PROTEIN"/>
    <property type="match status" value="1"/>
</dbReference>
<reference evidence="5 6" key="1">
    <citation type="submission" date="2019-03" db="EMBL/GenBank/DDBJ databases">
        <title>Genomic Encyclopedia of Archaeal and Bacterial Type Strains, Phase II (KMG-II): from individual species to whole genera.</title>
        <authorList>
            <person name="Goeker M."/>
        </authorList>
    </citation>
    <scope>NUCLEOTIDE SEQUENCE [LARGE SCALE GENOMIC DNA]</scope>
    <source>
        <strain evidence="5 6">ATCC 25309</strain>
    </source>
</reference>
<dbReference type="Pfam" id="PF13927">
    <property type="entry name" value="Ig_3"/>
    <property type="match status" value="1"/>
</dbReference>
<dbReference type="InterPro" id="IPR014044">
    <property type="entry name" value="CAP_dom"/>
</dbReference>
<evidence type="ECO:0000256" key="1">
    <source>
        <dbReference type="ARBA" id="ARBA00004496"/>
    </source>
</evidence>
<organism evidence="5 6">
    <name type="scientific">Prosthecobacter fusiformis</name>
    <dbReference type="NCBI Taxonomy" id="48464"/>
    <lineage>
        <taxon>Bacteria</taxon>
        <taxon>Pseudomonadati</taxon>
        <taxon>Verrucomicrobiota</taxon>
        <taxon>Verrucomicrobiia</taxon>
        <taxon>Verrucomicrobiales</taxon>
        <taxon>Verrucomicrobiaceae</taxon>
        <taxon>Prosthecobacter</taxon>
    </lineage>
</organism>
<comment type="caution">
    <text evidence="5">The sequence shown here is derived from an EMBL/GenBank/DDBJ whole genome shotgun (WGS) entry which is preliminary data.</text>
</comment>
<sequence>MKFALSLFVMLAVASATWGQATTLYSIGDPTDEEQQYLEMINRARANPAAEGLRMATSTDPDVLQAIDFCDVDLTLMQAEFNALPVLPPLAMNAKLTQMARGHTLDLLNNAFQGHVSSNGDTLTDRVTAVGYPRAYLGENVFSFAESVFHGHAGFQIDWEDDNDDGMQSPRGHRDNIHGDKYREAGIGVLFGTNYNSTTGLTVGPQLVTQNLGSQSNSLAYVTGVAYYDFNGNDFYDLGEGIGGLTVNVAGSSFHAVTTSSGGYAVPVPTTDTTRAVTFSGPGLNGAGSAVISGGNNVKVDFKPVYTPLTPVGPLVAMTETTTSYSFPAMGGATDYEWQSILLLPTANDEAENLDRITASTTGTYLPTSTTVKHSGTAGYRLTHPDQFLTSEYITYDETFLVKPGAELTFQSSLKTASEHQIAKVQVSVDDGVNWIDVYAQAGATPAGQSSRPGETSFNLRTVSLAAFEGQQIRIRFAYVFVDLDGILYLWPGTSDSRGWFIDQVMFNGLQDSSQVTLTDVADGETGFDFIPEEAGEYLLSVRPIIAGRARLFSPAISVAVTAPPVDITVKRPTNAAFVFENSSLEFGMLPVGASQVHTITLLNSGTETLTDLAIDVEGPQKDEFILSELEVNSLLTGGQTSFTVTFTPTVIGSRTATLSILSNDPNESPFEIMLSGDGSTALSIATPPRSQVAKLGAAVTFDVEAGPSIQSYQWKKNNAIIRTNGTNDEYIIPVSKLTDAGTYAVAVTGGVPVSTQQSTATLGVVEDIEKTVIVQEGKTVTLTAKAAGPDLKWEWKRNGATFGDSSLVLGRKTKTLTLKGVLTAQSGTYTCEVTSGDSEPTAGATTHVRIFNAAPEVNPTQGMDDGIVGGAYYHKIKVSDAFARTPLTYAAKNLPAGLKLNTKTGEITGRPTKAEATRVITVSAKNTVVSTEVSDTITIHDYPENLEGTYVGWVARNADLNKGLGGRLDLKITGLGAYSGSLTMGTMKMSFKGSLDILADGSELPTAEVEIQPPDKSAKMKLVLVMDNEDYVLATDTKVSRNGQEAAITGWRQKWDSRVTKATAYLGLHTFGLRLLPAGGLIGNDNVPQGWGYGSFTTALDGKISVTGRTADGEKFTTASFVGPEGEIFIYQTLYTTTDKGSLLGTMTLDLGNLGTPEDTADNTLDGSFTWTRPKNTSVKARIYKDGFGLVDTPVVTPVVLEATGARFMPPTGENAVILGLLKGNQNAEVDFEYAGIEAVADHPSQDLNILDNSKITLFNTPGKALLKLTASVKTGLLSGSFTLMDVDLRPSTTKPFKRTVTLQGMLIQDGAEHLGVGYFLLPGLPTAEVPVNTIISSGKMTISPR</sequence>
<dbReference type="InterPro" id="IPR003599">
    <property type="entry name" value="Ig_sub"/>
</dbReference>
<dbReference type="GO" id="GO:0005737">
    <property type="term" value="C:cytoplasm"/>
    <property type="evidence" value="ECO:0007669"/>
    <property type="project" value="UniProtKB-SubCell"/>
</dbReference>
<dbReference type="Gene3D" id="2.60.40.10">
    <property type="entry name" value="Immunoglobulins"/>
    <property type="match status" value="4"/>
</dbReference>
<comment type="subcellular location">
    <subcellularLocation>
        <location evidence="1">Cytoplasm</location>
    </subcellularLocation>
</comment>
<dbReference type="SMART" id="SM00409">
    <property type="entry name" value="IG"/>
    <property type="match status" value="2"/>
</dbReference>
<dbReference type="PANTHER" id="PTHR31157">
    <property type="entry name" value="SCP DOMAIN-CONTAINING PROTEIN"/>
    <property type="match status" value="1"/>
</dbReference>
<keyword evidence="3" id="KW-0732">Signal</keyword>
<evidence type="ECO:0000313" key="5">
    <source>
        <dbReference type="EMBL" id="TDU68122.1"/>
    </source>
</evidence>
<dbReference type="Pfam" id="PF00188">
    <property type="entry name" value="CAP"/>
    <property type="match status" value="1"/>
</dbReference>
<feature type="signal peptide" evidence="3">
    <location>
        <begin position="1"/>
        <end position="21"/>
    </location>
</feature>
<dbReference type="SUPFAM" id="SSF49313">
    <property type="entry name" value="Cadherin-like"/>
    <property type="match status" value="1"/>
</dbReference>
<evidence type="ECO:0000256" key="3">
    <source>
        <dbReference type="SAM" id="SignalP"/>
    </source>
</evidence>
<proteinExistence type="predicted"/>
<feature type="domain" description="Ig-like" evidence="4">
    <location>
        <begin position="753"/>
        <end position="848"/>
    </location>
</feature>
<evidence type="ECO:0000259" key="4">
    <source>
        <dbReference type="PROSITE" id="PS50835"/>
    </source>
</evidence>
<dbReference type="OrthoDB" id="195152at2"/>
<evidence type="ECO:0000256" key="2">
    <source>
        <dbReference type="ARBA" id="ARBA00022490"/>
    </source>
</evidence>
<dbReference type="GO" id="GO:0016020">
    <property type="term" value="C:membrane"/>
    <property type="evidence" value="ECO:0007669"/>
    <property type="project" value="InterPro"/>
</dbReference>
<keyword evidence="2" id="KW-0963">Cytoplasm</keyword>
<dbReference type="Pfam" id="PF05345">
    <property type="entry name" value="He_PIG"/>
    <property type="match status" value="1"/>
</dbReference>
<dbReference type="InterPro" id="IPR031549">
    <property type="entry name" value="ASH"/>
</dbReference>
<dbReference type="NCBIfam" id="NF012200">
    <property type="entry name" value="choice_anch_D"/>
    <property type="match status" value="1"/>
</dbReference>
<dbReference type="Pfam" id="PF15780">
    <property type="entry name" value="ASH"/>
    <property type="match status" value="1"/>
</dbReference>
<dbReference type="SUPFAM" id="SSF48726">
    <property type="entry name" value="Immunoglobulin"/>
    <property type="match status" value="2"/>
</dbReference>
<dbReference type="PROSITE" id="PS50835">
    <property type="entry name" value="IG_LIKE"/>
    <property type="match status" value="1"/>
</dbReference>
<feature type="chain" id="PRO_5020266705" evidence="3">
    <location>
        <begin position="22"/>
        <end position="1347"/>
    </location>
</feature>
<gene>
    <name evidence="5" type="ORF">EI77_03239</name>
</gene>
<keyword evidence="6" id="KW-1185">Reference proteome</keyword>
<dbReference type="GO" id="GO:0005509">
    <property type="term" value="F:calcium ion binding"/>
    <property type="evidence" value="ECO:0007669"/>
    <property type="project" value="InterPro"/>
</dbReference>
<dbReference type="InterPro" id="IPR036179">
    <property type="entry name" value="Ig-like_dom_sf"/>
</dbReference>
<dbReference type="InterPro" id="IPR007110">
    <property type="entry name" value="Ig-like_dom"/>
</dbReference>
<dbReference type="InterPro" id="IPR017868">
    <property type="entry name" value="Filamin/ABP280_repeat-like"/>
</dbReference>
<dbReference type="SUPFAM" id="SSF55797">
    <property type="entry name" value="PR-1-like"/>
    <property type="match status" value="1"/>
</dbReference>
<dbReference type="PROSITE" id="PS50194">
    <property type="entry name" value="FILAMIN_REPEAT"/>
    <property type="match status" value="1"/>
</dbReference>
<dbReference type="CDD" id="cd00096">
    <property type="entry name" value="Ig"/>
    <property type="match status" value="1"/>
</dbReference>
<dbReference type="EMBL" id="SOCA01000006">
    <property type="protein sequence ID" value="TDU68122.1"/>
    <property type="molecule type" value="Genomic_DNA"/>
</dbReference>
<dbReference type="RefSeq" id="WP_133796266.1">
    <property type="nucleotide sequence ID" value="NZ_SOCA01000006.1"/>
</dbReference>
<dbReference type="Proteomes" id="UP000295662">
    <property type="component" value="Unassembled WGS sequence"/>
</dbReference>
<accession>A0A4R7RRB3</accession>
<dbReference type="Gene3D" id="3.40.33.10">
    <property type="entry name" value="CAP"/>
    <property type="match status" value="1"/>
</dbReference>
<dbReference type="InterPro" id="IPR013783">
    <property type="entry name" value="Ig-like_fold"/>
</dbReference>
<dbReference type="InterPro" id="IPR015919">
    <property type="entry name" value="Cadherin-like_sf"/>
</dbReference>
<evidence type="ECO:0000313" key="6">
    <source>
        <dbReference type="Proteomes" id="UP000295662"/>
    </source>
</evidence>